<dbReference type="PANTHER" id="PTHR48006:SF66">
    <property type="entry name" value="PROTEIN KINASE DOMAIN-CONTAINING PROTEIN"/>
    <property type="match status" value="1"/>
</dbReference>
<dbReference type="InterPro" id="IPR001245">
    <property type="entry name" value="Ser-Thr/Tyr_kinase_cat_dom"/>
</dbReference>
<proteinExistence type="predicted"/>
<gene>
    <name evidence="3" type="ORF">PVL29_013118</name>
</gene>
<dbReference type="AlphaFoldDB" id="A0AA38ZL06"/>
<keyword evidence="4" id="KW-1185">Reference proteome</keyword>
<dbReference type="SUPFAM" id="SSF56112">
    <property type="entry name" value="Protein kinase-like (PK-like)"/>
    <property type="match status" value="1"/>
</dbReference>
<evidence type="ECO:0000256" key="1">
    <source>
        <dbReference type="ARBA" id="ARBA00004479"/>
    </source>
</evidence>
<feature type="domain" description="Serine-threonine/tyrosine-protein kinase catalytic" evidence="2">
    <location>
        <begin position="1"/>
        <end position="101"/>
    </location>
</feature>
<protein>
    <recommendedName>
        <fullName evidence="2">Serine-threonine/tyrosine-protein kinase catalytic domain-containing protein</fullName>
    </recommendedName>
</protein>
<accession>A0AA38ZL06</accession>
<dbReference type="GO" id="GO:0004672">
    <property type="term" value="F:protein kinase activity"/>
    <property type="evidence" value="ECO:0007669"/>
    <property type="project" value="InterPro"/>
</dbReference>
<sequence>MAPEYALWGHLTDKADIYSFGVVALEIVSGKNNSSRKPENECVCLLDRAFALQQKGSLMEIVDPKLGSEFNRDEAERMIKVAILCTNASPTLRPIMSAVASMLEGQTIIPEVISDASMDEDYLNFKSLRDCHKQMQKQILSGSEAPNFHQMGQ</sequence>
<evidence type="ECO:0000313" key="3">
    <source>
        <dbReference type="EMBL" id="KAJ9690799.1"/>
    </source>
</evidence>
<dbReference type="Pfam" id="PF07714">
    <property type="entry name" value="PK_Tyr_Ser-Thr"/>
    <property type="match status" value="1"/>
</dbReference>
<dbReference type="InterPro" id="IPR011009">
    <property type="entry name" value="Kinase-like_dom_sf"/>
</dbReference>
<name>A0AA38ZL06_VITRO</name>
<comment type="subcellular location">
    <subcellularLocation>
        <location evidence="1">Membrane</location>
        <topology evidence="1">Single-pass type I membrane protein</topology>
    </subcellularLocation>
</comment>
<evidence type="ECO:0000259" key="2">
    <source>
        <dbReference type="Pfam" id="PF07714"/>
    </source>
</evidence>
<reference evidence="3 4" key="1">
    <citation type="journal article" date="2023" name="BMC Biotechnol.">
        <title>Vitis rotundifolia cv Carlos genome sequencing.</title>
        <authorList>
            <person name="Huff M."/>
            <person name="Hulse-Kemp A."/>
            <person name="Scheffler B."/>
            <person name="Youngblood R."/>
            <person name="Simpson S."/>
            <person name="Babiker E."/>
            <person name="Staton M."/>
        </authorList>
    </citation>
    <scope>NUCLEOTIDE SEQUENCE [LARGE SCALE GENOMIC DNA]</scope>
    <source>
        <tissue evidence="3">Leaf</tissue>
    </source>
</reference>
<organism evidence="3 4">
    <name type="scientific">Vitis rotundifolia</name>
    <name type="common">Muscadine grape</name>
    <dbReference type="NCBI Taxonomy" id="103349"/>
    <lineage>
        <taxon>Eukaryota</taxon>
        <taxon>Viridiplantae</taxon>
        <taxon>Streptophyta</taxon>
        <taxon>Embryophyta</taxon>
        <taxon>Tracheophyta</taxon>
        <taxon>Spermatophyta</taxon>
        <taxon>Magnoliopsida</taxon>
        <taxon>eudicotyledons</taxon>
        <taxon>Gunneridae</taxon>
        <taxon>Pentapetalae</taxon>
        <taxon>rosids</taxon>
        <taxon>Vitales</taxon>
        <taxon>Vitaceae</taxon>
        <taxon>Viteae</taxon>
        <taxon>Vitis</taxon>
    </lineage>
</organism>
<dbReference type="InterPro" id="IPR051824">
    <property type="entry name" value="LRR_Rcpt-Like_S/T_Kinase"/>
</dbReference>
<evidence type="ECO:0000313" key="4">
    <source>
        <dbReference type="Proteomes" id="UP001168098"/>
    </source>
</evidence>
<dbReference type="Proteomes" id="UP001168098">
    <property type="component" value="Unassembled WGS sequence"/>
</dbReference>
<dbReference type="PANTHER" id="PTHR48006">
    <property type="entry name" value="LEUCINE-RICH REPEAT-CONTAINING PROTEIN DDB_G0281931-RELATED"/>
    <property type="match status" value="1"/>
</dbReference>
<dbReference type="GO" id="GO:0016020">
    <property type="term" value="C:membrane"/>
    <property type="evidence" value="ECO:0007669"/>
    <property type="project" value="UniProtKB-SubCell"/>
</dbReference>
<dbReference type="Gene3D" id="1.10.510.10">
    <property type="entry name" value="Transferase(Phosphotransferase) domain 1"/>
    <property type="match status" value="1"/>
</dbReference>
<comment type="caution">
    <text evidence="3">The sequence shown here is derived from an EMBL/GenBank/DDBJ whole genome shotgun (WGS) entry which is preliminary data.</text>
</comment>
<dbReference type="EMBL" id="JARBHA010000010">
    <property type="protein sequence ID" value="KAJ9690799.1"/>
    <property type="molecule type" value="Genomic_DNA"/>
</dbReference>